<organism evidence="2 3">
    <name type="scientific">Arundinibacter roseus</name>
    <dbReference type="NCBI Taxonomy" id="2070510"/>
    <lineage>
        <taxon>Bacteria</taxon>
        <taxon>Pseudomonadati</taxon>
        <taxon>Bacteroidota</taxon>
        <taxon>Cytophagia</taxon>
        <taxon>Cytophagales</taxon>
        <taxon>Spirosomataceae</taxon>
        <taxon>Arundinibacter</taxon>
    </lineage>
</organism>
<feature type="transmembrane region" description="Helical" evidence="1">
    <location>
        <begin position="35"/>
        <end position="55"/>
    </location>
</feature>
<dbReference type="EMBL" id="SMJU01000003">
    <property type="protein sequence ID" value="TDB67469.1"/>
    <property type="molecule type" value="Genomic_DNA"/>
</dbReference>
<reference evidence="2 3" key="1">
    <citation type="submission" date="2019-02" db="EMBL/GenBank/DDBJ databases">
        <title>Arundinibacter roseus gen. nov., sp. nov., a new member of the family Cytophagaceae.</title>
        <authorList>
            <person name="Szuroczki S."/>
            <person name="Khayer B."/>
            <person name="Sproer C."/>
            <person name="Toumi M."/>
            <person name="Szabo A."/>
            <person name="Felfoldi T."/>
            <person name="Schumann P."/>
            <person name="Toth E."/>
        </authorList>
    </citation>
    <scope>NUCLEOTIDE SEQUENCE [LARGE SCALE GENOMIC DNA]</scope>
    <source>
        <strain evidence="2 3">DMA-k-7a</strain>
    </source>
</reference>
<feature type="transmembrane region" description="Helical" evidence="1">
    <location>
        <begin position="12"/>
        <end position="29"/>
    </location>
</feature>
<protein>
    <recommendedName>
        <fullName evidence="4">DUF3575 domain-containing protein</fullName>
    </recommendedName>
</protein>
<keyword evidence="1" id="KW-1133">Transmembrane helix</keyword>
<keyword evidence="1" id="KW-0812">Transmembrane</keyword>
<dbReference type="OrthoDB" id="798943at2"/>
<sequence length="253" mass="28175">MKASTERNLMRIMHLIAGGAMGAYIYSPLGEIPVFQFLTKVLIIPLTIATGLWMWKGIQLRRRFSKPAKSGRISLLFLILALGAQAQTVPKRWGSEFSPLGAGVFRLAQGKITYAFRPERQFKTELGIGYLIQPESMASSSEAFNKDGVYSAYMGSVAVRQYLWKGLHVEEVVNLGQGQVSSSIVDGKSYKAFVIFTQSFVGYKINVLKRDKFNLFLIGQAGFGYVPVNTNQWPRMETSSFYGLGDLKVGINF</sequence>
<evidence type="ECO:0000313" key="3">
    <source>
        <dbReference type="Proteomes" id="UP000295706"/>
    </source>
</evidence>
<name>A0A4R4KL82_9BACT</name>
<keyword evidence="3" id="KW-1185">Reference proteome</keyword>
<evidence type="ECO:0000256" key="1">
    <source>
        <dbReference type="SAM" id="Phobius"/>
    </source>
</evidence>
<dbReference type="Proteomes" id="UP000295706">
    <property type="component" value="Unassembled WGS sequence"/>
</dbReference>
<comment type="caution">
    <text evidence="2">The sequence shown here is derived from an EMBL/GenBank/DDBJ whole genome shotgun (WGS) entry which is preliminary data.</text>
</comment>
<evidence type="ECO:0008006" key="4">
    <source>
        <dbReference type="Google" id="ProtNLM"/>
    </source>
</evidence>
<dbReference type="RefSeq" id="WP_132115480.1">
    <property type="nucleotide sequence ID" value="NZ_SMJU01000003.1"/>
</dbReference>
<proteinExistence type="predicted"/>
<evidence type="ECO:0000313" key="2">
    <source>
        <dbReference type="EMBL" id="TDB67469.1"/>
    </source>
</evidence>
<gene>
    <name evidence="2" type="ORF">EZE20_05850</name>
</gene>
<accession>A0A4R4KL82</accession>
<keyword evidence="1" id="KW-0472">Membrane</keyword>
<dbReference type="AlphaFoldDB" id="A0A4R4KL82"/>